<dbReference type="PANTHER" id="PTHR35797:SF1">
    <property type="entry name" value="PROTEASE"/>
    <property type="match status" value="1"/>
</dbReference>
<feature type="transmembrane region" description="Helical" evidence="1">
    <location>
        <begin position="36"/>
        <end position="58"/>
    </location>
</feature>
<gene>
    <name evidence="3" type="ORF">ISS97_20190</name>
</gene>
<dbReference type="RefSeq" id="WP_379984375.1">
    <property type="nucleotide sequence ID" value="NZ_JADIKD010000012.1"/>
</dbReference>
<dbReference type="Proteomes" id="UP001620408">
    <property type="component" value="Unassembled WGS sequence"/>
</dbReference>
<feature type="transmembrane region" description="Helical" evidence="1">
    <location>
        <begin position="147"/>
        <end position="168"/>
    </location>
</feature>
<keyword evidence="3" id="KW-0645">Protease</keyword>
<dbReference type="EMBL" id="JADIKD010000012">
    <property type="protein sequence ID" value="MFK2919591.1"/>
    <property type="molecule type" value="Genomic_DNA"/>
</dbReference>
<reference evidence="3 4" key="1">
    <citation type="submission" date="2020-10" db="EMBL/GenBank/DDBJ databases">
        <title>Phylogeny of dyella-like bacteria.</title>
        <authorList>
            <person name="Fu J."/>
        </authorList>
    </citation>
    <scope>NUCLEOTIDE SEQUENCE [LARGE SCALE GENOMIC DNA]</scope>
    <source>
        <strain evidence="3 4">BB4</strain>
    </source>
</reference>
<keyword evidence="4" id="KW-1185">Reference proteome</keyword>
<dbReference type="PANTHER" id="PTHR35797">
    <property type="entry name" value="PROTEASE-RELATED"/>
    <property type="match status" value="1"/>
</dbReference>
<keyword evidence="3" id="KW-0482">Metalloprotease</keyword>
<dbReference type="InterPro" id="IPR042150">
    <property type="entry name" value="MmRce1-like"/>
</dbReference>
<feature type="transmembrane region" description="Helical" evidence="1">
    <location>
        <begin position="102"/>
        <end position="127"/>
    </location>
</feature>
<evidence type="ECO:0000259" key="2">
    <source>
        <dbReference type="Pfam" id="PF02517"/>
    </source>
</evidence>
<keyword evidence="1" id="KW-0472">Membrane</keyword>
<keyword evidence="3" id="KW-0378">Hydrolase</keyword>
<evidence type="ECO:0000256" key="1">
    <source>
        <dbReference type="SAM" id="Phobius"/>
    </source>
</evidence>
<feature type="transmembrane region" description="Helical" evidence="1">
    <location>
        <begin position="64"/>
        <end position="81"/>
    </location>
</feature>
<keyword evidence="1" id="KW-0812">Transmembrane</keyword>
<feature type="transmembrane region" description="Helical" evidence="1">
    <location>
        <begin position="280"/>
        <end position="301"/>
    </location>
</feature>
<keyword evidence="1" id="KW-1133">Transmembrane helix</keyword>
<name>A0ABW8K9M2_9GAMM</name>
<feature type="domain" description="CAAX prenyl protease 2/Lysostaphin resistance protein A-like" evidence="2">
    <location>
        <begin position="163"/>
        <end position="262"/>
    </location>
</feature>
<organism evidence="3 4">
    <name type="scientific">Dyella koreensis</name>
    <dbReference type="NCBI Taxonomy" id="311235"/>
    <lineage>
        <taxon>Bacteria</taxon>
        <taxon>Pseudomonadati</taxon>
        <taxon>Pseudomonadota</taxon>
        <taxon>Gammaproteobacteria</taxon>
        <taxon>Lysobacterales</taxon>
        <taxon>Rhodanobacteraceae</taxon>
        <taxon>Dyella</taxon>
    </lineage>
</organism>
<feature type="transmembrane region" description="Helical" evidence="1">
    <location>
        <begin position="249"/>
        <end position="268"/>
    </location>
</feature>
<dbReference type="GO" id="GO:0008237">
    <property type="term" value="F:metallopeptidase activity"/>
    <property type="evidence" value="ECO:0007669"/>
    <property type="project" value="UniProtKB-KW"/>
</dbReference>
<evidence type="ECO:0000313" key="4">
    <source>
        <dbReference type="Proteomes" id="UP001620408"/>
    </source>
</evidence>
<feature type="transmembrane region" description="Helical" evidence="1">
    <location>
        <begin position="221"/>
        <end position="242"/>
    </location>
</feature>
<comment type="caution">
    <text evidence="3">The sequence shown here is derived from an EMBL/GenBank/DDBJ whole genome shotgun (WGS) entry which is preliminary data.</text>
</comment>
<accession>A0ABW8K9M2</accession>
<sequence length="316" mass="34084">MKRSLALASSDTAGYAYGSGIGGDIMVRKDRSGIGLFLLLAFALSSVFYALIIATGHLGGAKGMYVTGLMWCPGIAALLTCRLRGEGPARLGWRWGEWRWPWLAYLVPLGYAAVAYVVIWCTGLGGFGNTEFLSSMGKALGWTGAPVWLSSAGYFVLLGTVGMVRSLSTALGEEIGWRGFLAPVLVTRLGFTGGALVTGAIWGAWHLPILLFADYNAGTPWWFAISCFMVLVLSSSVMMTWLRLRSGSLWPAVVMHASHNLFIQSFFTPMTESRGSITPYAIDEFGFVVPLVMATVAVMFWMKRDAAVRSTAAALS</sequence>
<protein>
    <submittedName>
        <fullName evidence="3">CPBP family intramembrane metalloprotease</fullName>
    </submittedName>
</protein>
<evidence type="ECO:0000313" key="3">
    <source>
        <dbReference type="EMBL" id="MFK2919591.1"/>
    </source>
</evidence>
<dbReference type="Pfam" id="PF02517">
    <property type="entry name" value="Rce1-like"/>
    <property type="match status" value="1"/>
</dbReference>
<dbReference type="InterPro" id="IPR003675">
    <property type="entry name" value="Rce1/LyrA-like_dom"/>
</dbReference>
<proteinExistence type="predicted"/>
<feature type="transmembrane region" description="Helical" evidence="1">
    <location>
        <begin position="180"/>
        <end position="201"/>
    </location>
</feature>